<proteinExistence type="predicted"/>
<accession>A0A2N0VLL5</accession>
<name>A0A2N0VLL5_9BACT</name>
<protein>
    <submittedName>
        <fullName evidence="1">Uncharacterized protein</fullName>
    </submittedName>
</protein>
<evidence type="ECO:0000313" key="1">
    <source>
        <dbReference type="EMBL" id="PKD45093.1"/>
    </source>
</evidence>
<dbReference type="AlphaFoldDB" id="A0A2N0VLL5"/>
<gene>
    <name evidence="1" type="ORF">CWD77_06470</name>
</gene>
<dbReference type="Proteomes" id="UP000233398">
    <property type="component" value="Unassembled WGS sequence"/>
</dbReference>
<organism evidence="1 2">
    <name type="scientific">Rhodohalobacter barkolensis</name>
    <dbReference type="NCBI Taxonomy" id="2053187"/>
    <lineage>
        <taxon>Bacteria</taxon>
        <taxon>Pseudomonadati</taxon>
        <taxon>Balneolota</taxon>
        <taxon>Balneolia</taxon>
        <taxon>Balneolales</taxon>
        <taxon>Balneolaceae</taxon>
        <taxon>Rhodohalobacter</taxon>
    </lineage>
</organism>
<comment type="caution">
    <text evidence="1">The sequence shown here is derived from an EMBL/GenBank/DDBJ whole genome shotgun (WGS) entry which is preliminary data.</text>
</comment>
<sequence>MSFFNTARSSPKAISYAVRLKTMSHIASEYVALRMNAQLRRYFFFPRLPRVETRGYRQFAPMELAF</sequence>
<reference evidence="1 2" key="1">
    <citation type="submission" date="2017-11" db="EMBL/GenBank/DDBJ databases">
        <title>Rhodohalobacter 15182 sp. nov., isolated from a salt lake.</title>
        <authorList>
            <person name="Han S."/>
        </authorList>
    </citation>
    <scope>NUCLEOTIDE SEQUENCE [LARGE SCALE GENOMIC DNA]</scope>
    <source>
        <strain evidence="1 2">15182</strain>
    </source>
</reference>
<evidence type="ECO:0000313" key="2">
    <source>
        <dbReference type="Proteomes" id="UP000233398"/>
    </source>
</evidence>
<keyword evidence="2" id="KW-1185">Reference proteome</keyword>
<dbReference type="RefSeq" id="WP_101072533.1">
    <property type="nucleotide sequence ID" value="NZ_PISP01000001.1"/>
</dbReference>
<dbReference type="EMBL" id="PISP01000001">
    <property type="protein sequence ID" value="PKD45093.1"/>
    <property type="molecule type" value="Genomic_DNA"/>
</dbReference>